<dbReference type="EMBL" id="KF623294">
    <property type="protein sequence ID" value="AGX01739.1"/>
    <property type="molecule type" value="Genomic_DNA"/>
</dbReference>
<protein>
    <submittedName>
        <fullName evidence="1">Putative nuclease SbcCD D subunit</fullName>
    </submittedName>
</protein>
<proteinExistence type="predicted"/>
<organism evidence="1 2">
    <name type="scientific">Erwinia phage PhiEaH1</name>
    <dbReference type="NCBI Taxonomy" id="1401669"/>
    <lineage>
        <taxon>Viruses</taxon>
        <taxon>Duplodnaviria</taxon>
        <taxon>Heunggongvirae</taxon>
        <taxon>Uroviricota</taxon>
        <taxon>Caudoviricetes</taxon>
        <taxon>Chimalliviridae</taxon>
        <taxon>Iapetusvirus</taxon>
        <taxon>Iapetusvirus EaH1</taxon>
    </lineage>
</organism>
<dbReference type="OrthoDB" id="5080at10239"/>
<dbReference type="KEGG" id="vg:18500917"/>
<evidence type="ECO:0000313" key="1">
    <source>
        <dbReference type="EMBL" id="AGX01739.1"/>
    </source>
</evidence>
<dbReference type="InterPro" id="IPR029052">
    <property type="entry name" value="Metallo-depent_PP-like"/>
</dbReference>
<dbReference type="RefSeq" id="YP_009010070.1">
    <property type="nucleotide sequence ID" value="NC_023610.1"/>
</dbReference>
<name>W8D038_9CAUD</name>
<evidence type="ECO:0000313" key="2">
    <source>
        <dbReference type="Proteomes" id="UP000204235"/>
    </source>
</evidence>
<dbReference type="SUPFAM" id="SSF56300">
    <property type="entry name" value="Metallo-dependent phosphatases"/>
    <property type="match status" value="1"/>
</dbReference>
<dbReference type="Proteomes" id="UP000204235">
    <property type="component" value="Segment"/>
</dbReference>
<keyword evidence="2" id="KW-1185">Reference proteome</keyword>
<reference evidence="1 2" key="1">
    <citation type="journal article" date="2014" name="FEMS Microbiol. Lett.">
        <title>The genome of the Erwinia amylovora phage PhiEaH1 reveals greater diversity and broadens the applicability of phages for the treatment of fire blight.</title>
        <authorList>
            <person name="Meczker K."/>
            <person name="Domotor D."/>
            <person name="Vass J."/>
            <person name="Rakhely G."/>
            <person name="Schneider G."/>
            <person name="Kovacs T."/>
        </authorList>
    </citation>
    <scope>NUCLEOTIDE SEQUENCE [LARGE SCALE GENOMIC DNA]</scope>
</reference>
<dbReference type="GeneID" id="18500917"/>
<accession>W8D038</accession>
<sequence>MATSTLLKTISEWLRIFVFSDPHFGHNRTPSLSTLAAVRRYFPDSPETAVYDICFIPGDFFDHLLTMSDEDVYAAQMAMAHVLRVCAKYNIKLRILEGTRSHDRGQSKHFLWLNEAMETNCDVKYFTTMTLDYMEEYDLNVLYIPDEYHPEAEQTYQQAKELLHSRGLAKADLSIMHGAWLHQLQGHQSPAYHDAEKWSELVTMAILSGHVHTFSRFLKHISIGSTNRCGHGEEEAKGFLDITYRNKVEHEFRFIENQLAKKYVTLAVYDFTVTDIAQLIEGQNLPKGSAIRLEHGATDPMRAILEELQDLYQDYILTSIEKGGKKDNKVNTGFKLLNVGNAVTPLTEENLVGLLTEHLQSTGEASGRINHAVNLVRGVMH</sequence>
<dbReference type="Gene3D" id="3.60.21.10">
    <property type="match status" value="1"/>
</dbReference>